<dbReference type="InterPro" id="IPR036390">
    <property type="entry name" value="WH_DNA-bd_sf"/>
</dbReference>
<evidence type="ECO:0000256" key="2">
    <source>
        <dbReference type="ARBA" id="ARBA00023125"/>
    </source>
</evidence>
<gene>
    <name evidence="6" type="ORF">E0H75_41645</name>
</gene>
<evidence type="ECO:0000259" key="5">
    <source>
        <dbReference type="PROSITE" id="PS50949"/>
    </source>
</evidence>
<dbReference type="Pfam" id="PF07702">
    <property type="entry name" value="UTRA"/>
    <property type="match status" value="1"/>
</dbReference>
<keyword evidence="2" id="KW-0238">DNA-binding</keyword>
<keyword evidence="3" id="KW-0804">Transcription</keyword>
<comment type="caution">
    <text evidence="6">The sequence shown here is derived from an EMBL/GenBank/DDBJ whole genome shotgun (WGS) entry which is preliminary data.</text>
</comment>
<keyword evidence="1" id="KW-0805">Transcription regulation</keyword>
<dbReference type="InterPro" id="IPR028978">
    <property type="entry name" value="Chorismate_lyase_/UTRA_dom_sf"/>
</dbReference>
<feature type="domain" description="HTH gntR-type" evidence="5">
    <location>
        <begin position="85"/>
        <end position="155"/>
    </location>
</feature>
<dbReference type="Proteomes" id="UP000293342">
    <property type="component" value="Unassembled WGS sequence"/>
</dbReference>
<dbReference type="InterPro" id="IPR011663">
    <property type="entry name" value="UTRA"/>
</dbReference>
<sequence>MGLLRQERDCLAHAGRRPRGEVSQARHHLPGLLEQRRELRELPATGTLSSPLRTAAQEPCPGSEPTWASGVKYETFRHNKGWVLVAGSLQKRDRAREHLLGLVESRVVGQAIPSERQLSAELEISRPTLRAVVDGLVRDGWLVREHGRGMFVGSPKVAQQISGTHGATYPTAPGTWTSRVLSHATIQAGTLIGSRLRVTPTTAVLRIARQRFVNDDPICLETIHVLQEMVPEFDVQAIEQNSFYALLEERYGVIPTDAEQTLAAAAADATESALLGLALEAPILILERTTRDQNGRRFEFTRATYRGDRYQIKTSLSLSKPPGGPPNAE</sequence>
<feature type="region of interest" description="Disordered" evidence="4">
    <location>
        <begin position="1"/>
        <end position="26"/>
    </location>
</feature>
<dbReference type="GO" id="GO:0003700">
    <property type="term" value="F:DNA-binding transcription factor activity"/>
    <property type="evidence" value="ECO:0007669"/>
    <property type="project" value="InterPro"/>
</dbReference>
<dbReference type="SMART" id="SM00345">
    <property type="entry name" value="HTH_GNTR"/>
    <property type="match status" value="1"/>
</dbReference>
<dbReference type="InterPro" id="IPR036388">
    <property type="entry name" value="WH-like_DNA-bd_sf"/>
</dbReference>
<dbReference type="AlphaFoldDB" id="A0A4R0IUZ0"/>
<dbReference type="InterPro" id="IPR050679">
    <property type="entry name" value="Bact_HTH_transcr_reg"/>
</dbReference>
<dbReference type="SMART" id="SM00866">
    <property type="entry name" value="UTRA"/>
    <property type="match status" value="1"/>
</dbReference>
<dbReference type="Gene3D" id="3.40.1410.10">
    <property type="entry name" value="Chorismate lyase-like"/>
    <property type="match status" value="1"/>
</dbReference>
<evidence type="ECO:0000256" key="4">
    <source>
        <dbReference type="SAM" id="MobiDB-lite"/>
    </source>
</evidence>
<dbReference type="CDD" id="cd07377">
    <property type="entry name" value="WHTH_GntR"/>
    <property type="match status" value="1"/>
</dbReference>
<dbReference type="GO" id="GO:0003677">
    <property type="term" value="F:DNA binding"/>
    <property type="evidence" value="ECO:0007669"/>
    <property type="project" value="UniProtKB-KW"/>
</dbReference>
<evidence type="ECO:0000256" key="1">
    <source>
        <dbReference type="ARBA" id="ARBA00023015"/>
    </source>
</evidence>
<evidence type="ECO:0000256" key="3">
    <source>
        <dbReference type="ARBA" id="ARBA00023163"/>
    </source>
</evidence>
<name>A0A4R0IUZ0_9ACTN</name>
<reference evidence="6 7" key="1">
    <citation type="submission" date="2019-02" db="EMBL/GenBank/DDBJ databases">
        <title>Kribbella capetownensis sp. nov. and Kribbella speibonae sp. nov., isolated from soil.</title>
        <authorList>
            <person name="Curtis S.M."/>
            <person name="Norton I."/>
            <person name="Everest G.J."/>
            <person name="Meyers P.R."/>
        </authorList>
    </citation>
    <scope>NUCLEOTIDE SEQUENCE [LARGE SCALE GENOMIC DNA]</scope>
    <source>
        <strain evidence="6 7">YM53</strain>
    </source>
</reference>
<dbReference type="OrthoDB" id="8584262at2"/>
<dbReference type="PANTHER" id="PTHR44846:SF1">
    <property type="entry name" value="MANNOSYL-D-GLYCERATE TRANSPORT_METABOLISM SYSTEM REPRESSOR MNGR-RELATED"/>
    <property type="match status" value="1"/>
</dbReference>
<dbReference type="EMBL" id="SJKD01000017">
    <property type="protein sequence ID" value="TCC35288.1"/>
    <property type="molecule type" value="Genomic_DNA"/>
</dbReference>
<dbReference type="SUPFAM" id="SSF64288">
    <property type="entry name" value="Chorismate lyase-like"/>
    <property type="match status" value="1"/>
</dbReference>
<dbReference type="PRINTS" id="PR00035">
    <property type="entry name" value="HTHGNTR"/>
</dbReference>
<dbReference type="GO" id="GO:0045892">
    <property type="term" value="P:negative regulation of DNA-templated transcription"/>
    <property type="evidence" value="ECO:0007669"/>
    <property type="project" value="TreeGrafter"/>
</dbReference>
<dbReference type="InterPro" id="IPR000524">
    <property type="entry name" value="Tscrpt_reg_HTH_GntR"/>
</dbReference>
<dbReference type="PANTHER" id="PTHR44846">
    <property type="entry name" value="MANNOSYL-D-GLYCERATE TRANSPORT/METABOLISM SYSTEM REPRESSOR MNGR-RELATED"/>
    <property type="match status" value="1"/>
</dbReference>
<accession>A0A4R0IUZ0</accession>
<feature type="compositionally biased region" description="Basic and acidic residues" evidence="4">
    <location>
        <begin position="1"/>
        <end position="11"/>
    </location>
</feature>
<evidence type="ECO:0000313" key="7">
    <source>
        <dbReference type="Proteomes" id="UP000293342"/>
    </source>
</evidence>
<organism evidence="6 7">
    <name type="scientific">Kribbella capetownensis</name>
    <dbReference type="NCBI Taxonomy" id="1572659"/>
    <lineage>
        <taxon>Bacteria</taxon>
        <taxon>Bacillati</taxon>
        <taxon>Actinomycetota</taxon>
        <taxon>Actinomycetes</taxon>
        <taxon>Propionibacteriales</taxon>
        <taxon>Kribbellaceae</taxon>
        <taxon>Kribbella</taxon>
    </lineage>
</organism>
<dbReference type="SUPFAM" id="SSF46785">
    <property type="entry name" value="Winged helix' DNA-binding domain"/>
    <property type="match status" value="1"/>
</dbReference>
<proteinExistence type="predicted"/>
<keyword evidence="7" id="KW-1185">Reference proteome</keyword>
<protein>
    <submittedName>
        <fullName evidence="6">GntR family transcriptional regulator</fullName>
    </submittedName>
</protein>
<evidence type="ECO:0000313" key="6">
    <source>
        <dbReference type="EMBL" id="TCC35288.1"/>
    </source>
</evidence>
<dbReference type="Pfam" id="PF00392">
    <property type="entry name" value="GntR"/>
    <property type="match status" value="1"/>
</dbReference>
<dbReference type="PROSITE" id="PS50949">
    <property type="entry name" value="HTH_GNTR"/>
    <property type="match status" value="1"/>
</dbReference>
<dbReference type="Gene3D" id="1.10.10.10">
    <property type="entry name" value="Winged helix-like DNA-binding domain superfamily/Winged helix DNA-binding domain"/>
    <property type="match status" value="1"/>
</dbReference>